<dbReference type="Gene3D" id="3.60.21.10">
    <property type="match status" value="1"/>
</dbReference>
<evidence type="ECO:0000256" key="1">
    <source>
        <dbReference type="SAM" id="Phobius"/>
    </source>
</evidence>
<feature type="transmembrane region" description="Helical" evidence="1">
    <location>
        <begin position="20"/>
        <end position="36"/>
    </location>
</feature>
<evidence type="ECO:0000313" key="3">
    <source>
        <dbReference type="Proteomes" id="UP000095282"/>
    </source>
</evidence>
<dbReference type="Proteomes" id="UP000095282">
    <property type="component" value="Unplaced"/>
</dbReference>
<evidence type="ECO:0000313" key="4">
    <source>
        <dbReference type="WBParaSite" id="Csp11.Scaffold630.g21380.t1"/>
    </source>
</evidence>
<feature type="domain" description="Calcineurin-like phosphoesterase" evidence="2">
    <location>
        <begin position="146"/>
        <end position="232"/>
    </location>
</feature>
<accession>A0A1I7V167</accession>
<keyword evidence="1" id="KW-0812">Transmembrane</keyword>
<dbReference type="PANTHER" id="PTHR31302:SF30">
    <property type="entry name" value="CALCINEURIN-LIKE PHOSPHOESTERASE DOMAIN-CONTAINING PROTEIN"/>
    <property type="match status" value="1"/>
</dbReference>
<dbReference type="AlphaFoldDB" id="A0A1I7V167"/>
<dbReference type="SUPFAM" id="SSF56300">
    <property type="entry name" value="Metallo-dependent phosphatases"/>
    <property type="match status" value="1"/>
</dbReference>
<dbReference type="PANTHER" id="PTHR31302">
    <property type="entry name" value="TRANSMEMBRANE PROTEIN WITH METALLOPHOSPHOESTERASE DOMAIN-RELATED"/>
    <property type="match status" value="1"/>
</dbReference>
<evidence type="ECO:0000259" key="2">
    <source>
        <dbReference type="Pfam" id="PF00149"/>
    </source>
</evidence>
<dbReference type="Pfam" id="PF00149">
    <property type="entry name" value="Metallophos"/>
    <property type="match status" value="1"/>
</dbReference>
<dbReference type="InterPro" id="IPR004843">
    <property type="entry name" value="Calcineurin-like_PHP"/>
</dbReference>
<reference evidence="4" key="1">
    <citation type="submission" date="2016-11" db="UniProtKB">
        <authorList>
            <consortium name="WormBaseParasite"/>
        </authorList>
    </citation>
    <scope>IDENTIFICATION</scope>
</reference>
<feature type="transmembrane region" description="Helical" evidence="1">
    <location>
        <begin position="105"/>
        <end position="126"/>
    </location>
</feature>
<sequence length="241" mass="27942">MLKAQISCFQINKRRCSDGLVVFLFLGQAVYFMYYAPGFLQWLLFDITSICAGIWTNMIAFVCGFGLVNFFASKMMMFGYTSWILEWIGRIPYMHDLIWRRRTQIKFTLILTLLMSASMFISRDWIVVKHKTIKLRNFSADGGHLKLAVISDLHAGASVYTEQIHQVVEKVLENPVDAVLIVGDMVDAPVEDIEERVRPVLQLPVHAPTYFVTGNHEYYYGDVHEWLRFYRNGHITVLENE</sequence>
<keyword evidence="1" id="KW-0472">Membrane</keyword>
<proteinExistence type="predicted"/>
<dbReference type="GO" id="GO:0016787">
    <property type="term" value="F:hydrolase activity"/>
    <property type="evidence" value="ECO:0007669"/>
    <property type="project" value="InterPro"/>
</dbReference>
<dbReference type="InterPro" id="IPR051158">
    <property type="entry name" value="Metallophosphoesterase_sf"/>
</dbReference>
<protein>
    <submittedName>
        <fullName evidence="4">Metallophos domain-containing protein</fullName>
    </submittedName>
</protein>
<dbReference type="eggNOG" id="ENOG502QRHG">
    <property type="taxonomic scope" value="Eukaryota"/>
</dbReference>
<organism evidence="3 4">
    <name type="scientific">Caenorhabditis tropicalis</name>
    <dbReference type="NCBI Taxonomy" id="1561998"/>
    <lineage>
        <taxon>Eukaryota</taxon>
        <taxon>Metazoa</taxon>
        <taxon>Ecdysozoa</taxon>
        <taxon>Nematoda</taxon>
        <taxon>Chromadorea</taxon>
        <taxon>Rhabditida</taxon>
        <taxon>Rhabditina</taxon>
        <taxon>Rhabditomorpha</taxon>
        <taxon>Rhabditoidea</taxon>
        <taxon>Rhabditidae</taxon>
        <taxon>Peloderinae</taxon>
        <taxon>Caenorhabditis</taxon>
    </lineage>
</organism>
<keyword evidence="1" id="KW-1133">Transmembrane helix</keyword>
<dbReference type="WBParaSite" id="Csp11.Scaffold630.g21380.t1">
    <property type="protein sequence ID" value="Csp11.Scaffold630.g21380.t1"/>
    <property type="gene ID" value="Csp11.Scaffold630.g21380"/>
</dbReference>
<dbReference type="InterPro" id="IPR029052">
    <property type="entry name" value="Metallo-depent_PP-like"/>
</dbReference>
<feature type="transmembrane region" description="Helical" evidence="1">
    <location>
        <begin position="42"/>
        <end position="68"/>
    </location>
</feature>
<name>A0A1I7V167_9PELO</name>
<keyword evidence="3" id="KW-1185">Reference proteome</keyword>